<evidence type="ECO:0000256" key="2">
    <source>
        <dbReference type="ARBA" id="ARBA00001936"/>
    </source>
</evidence>
<accession>A0A7C4NUB2</accession>
<evidence type="ECO:0000256" key="5">
    <source>
        <dbReference type="ARBA" id="ARBA00001954"/>
    </source>
</evidence>
<comment type="cofactor">
    <cofactor evidence="4">
        <name>Zn(2+)</name>
        <dbReference type="ChEBI" id="CHEBI:29105"/>
    </cofactor>
</comment>
<dbReference type="PANTHER" id="PTHR11749">
    <property type="entry name" value="RIBULOSE-5-PHOSPHATE-3-EPIMERASE"/>
    <property type="match status" value="1"/>
</dbReference>
<sequence>MTPNLNKKILIAPSLLSADFSKLAQEVKAVEKAGADLLHLDVMDGLFVPNLTFGPLVISSIRPHSNLIFDVHLMIESPERYIKDFADSGADWISIHAEATNHLHRAIWKIKELDKKAGVALNPHTPLEIIKYVLEDLDYVLIMTVNPGFGGQKFIKNCLSKIKELKEIIEERGLNILIEVDGGINAETAPEVIKAGAKILVAGSAIFGEKDYAKAIEALKSST</sequence>
<evidence type="ECO:0000256" key="6">
    <source>
        <dbReference type="ARBA" id="ARBA00009541"/>
    </source>
</evidence>
<feature type="binding site" evidence="10 13">
    <location>
        <position position="181"/>
    </location>
    <ligand>
        <name>a divalent metal cation</name>
        <dbReference type="ChEBI" id="CHEBI:60240"/>
    </ligand>
</feature>
<dbReference type="GO" id="GO:0019323">
    <property type="term" value="P:pentose catabolic process"/>
    <property type="evidence" value="ECO:0007669"/>
    <property type="project" value="UniProtKB-UniRule"/>
</dbReference>
<evidence type="ECO:0000256" key="11">
    <source>
        <dbReference type="PIRNR" id="PIRNR001461"/>
    </source>
</evidence>
<dbReference type="PROSITE" id="PS01085">
    <property type="entry name" value="RIBUL_P_3_EPIMER_1"/>
    <property type="match status" value="1"/>
</dbReference>
<comment type="cofactor">
    <cofactor evidence="2">
        <name>Mn(2+)</name>
        <dbReference type="ChEBI" id="CHEBI:29035"/>
    </cofactor>
</comment>
<reference evidence="15" key="1">
    <citation type="journal article" date="2020" name="mSystems">
        <title>Genome- and Community-Level Interaction Insights into Carbon Utilization and Element Cycling Functions of Hydrothermarchaeota in Hydrothermal Sediment.</title>
        <authorList>
            <person name="Zhou Z."/>
            <person name="Liu Y."/>
            <person name="Xu W."/>
            <person name="Pan J."/>
            <person name="Luo Z.H."/>
            <person name="Li M."/>
        </authorList>
    </citation>
    <scope>NUCLEOTIDE SEQUENCE [LARGE SCALE GENOMIC DNA]</scope>
    <source>
        <strain evidence="15">SpSt-6</strain>
    </source>
</reference>
<protein>
    <recommendedName>
        <fullName evidence="7 10">Ribulose-phosphate 3-epimerase</fullName>
        <ecNumber evidence="7 10">5.1.3.1</ecNumber>
    </recommendedName>
</protein>
<feature type="binding site" evidence="10 13">
    <location>
        <position position="72"/>
    </location>
    <ligand>
        <name>a divalent metal cation</name>
        <dbReference type="ChEBI" id="CHEBI:60240"/>
    </ligand>
</feature>
<dbReference type="HAMAP" id="MF_02227">
    <property type="entry name" value="RPE"/>
    <property type="match status" value="1"/>
</dbReference>
<feature type="binding site" evidence="10 13">
    <location>
        <position position="41"/>
    </location>
    <ligand>
        <name>a divalent metal cation</name>
        <dbReference type="ChEBI" id="CHEBI:60240"/>
    </ligand>
</feature>
<feature type="binding site" evidence="14">
    <location>
        <position position="183"/>
    </location>
    <ligand>
        <name>substrate</name>
    </ligand>
</feature>
<comment type="pathway">
    <text evidence="10">Carbohydrate degradation.</text>
</comment>
<evidence type="ECO:0000256" key="4">
    <source>
        <dbReference type="ARBA" id="ARBA00001947"/>
    </source>
</evidence>
<name>A0A7C4NUB2_9BACT</name>
<feature type="binding site" evidence="10 14">
    <location>
        <begin position="203"/>
        <end position="204"/>
    </location>
    <ligand>
        <name>substrate</name>
    </ligand>
</feature>
<keyword evidence="13" id="KW-0464">Manganese</keyword>
<comment type="similarity">
    <text evidence="6 10 11">Belongs to the ribulose-phosphate 3-epimerase family.</text>
</comment>
<comment type="catalytic activity">
    <reaction evidence="1 10 11">
        <text>D-ribulose 5-phosphate = D-xylulose 5-phosphate</text>
        <dbReference type="Rhea" id="RHEA:13677"/>
        <dbReference type="ChEBI" id="CHEBI:57737"/>
        <dbReference type="ChEBI" id="CHEBI:58121"/>
        <dbReference type="EC" id="5.1.3.1"/>
    </reaction>
</comment>
<dbReference type="PIRSF" id="PIRSF001461">
    <property type="entry name" value="RPE"/>
    <property type="match status" value="1"/>
</dbReference>
<dbReference type="AlphaFoldDB" id="A0A7C4NUB2"/>
<dbReference type="EC" id="5.1.3.1" evidence="7 10"/>
<feature type="active site" description="Proton donor" evidence="10 12">
    <location>
        <position position="181"/>
    </location>
</feature>
<dbReference type="CDD" id="cd00429">
    <property type="entry name" value="RPE"/>
    <property type="match status" value="1"/>
</dbReference>
<dbReference type="InterPro" id="IPR000056">
    <property type="entry name" value="Ribul_P_3_epim-like"/>
</dbReference>
<comment type="cofactor">
    <cofactor evidence="5">
        <name>Fe(2+)</name>
        <dbReference type="ChEBI" id="CHEBI:29033"/>
    </cofactor>
</comment>
<evidence type="ECO:0000256" key="10">
    <source>
        <dbReference type="HAMAP-Rule" id="MF_02227"/>
    </source>
</evidence>
<keyword evidence="13" id="KW-0862">Zinc</keyword>
<dbReference type="SUPFAM" id="SSF51366">
    <property type="entry name" value="Ribulose-phoshate binding barrel"/>
    <property type="match status" value="1"/>
</dbReference>
<dbReference type="Gene3D" id="3.20.20.70">
    <property type="entry name" value="Aldolase class I"/>
    <property type="match status" value="1"/>
</dbReference>
<dbReference type="EMBL" id="DSZN01000122">
    <property type="protein sequence ID" value="HGQ86241.1"/>
    <property type="molecule type" value="Genomic_DNA"/>
</dbReference>
<dbReference type="InterPro" id="IPR026019">
    <property type="entry name" value="Ribul_P_3_epim"/>
</dbReference>
<dbReference type="FunFam" id="3.20.20.70:FF:000004">
    <property type="entry name" value="Ribulose-phosphate 3-epimerase"/>
    <property type="match status" value="1"/>
</dbReference>
<keyword evidence="10 11" id="KW-0119">Carbohydrate metabolism</keyword>
<comment type="caution">
    <text evidence="15">The sequence shown here is derived from an EMBL/GenBank/DDBJ whole genome shotgun (WGS) entry which is preliminary data.</text>
</comment>
<dbReference type="InterPro" id="IPR011060">
    <property type="entry name" value="RibuloseP-bd_barrel"/>
</dbReference>
<dbReference type="Pfam" id="PF00834">
    <property type="entry name" value="Ribul_P_3_epim"/>
    <property type="match status" value="1"/>
</dbReference>
<feature type="binding site" evidence="10 14">
    <location>
        <position position="14"/>
    </location>
    <ligand>
        <name>substrate</name>
    </ligand>
</feature>
<keyword evidence="13" id="KW-0170">Cobalt</keyword>
<feature type="binding site" evidence="10 14">
    <location>
        <begin position="148"/>
        <end position="151"/>
    </location>
    <ligand>
        <name>substrate</name>
    </ligand>
</feature>
<comment type="cofactor">
    <cofactor evidence="3">
        <name>Co(2+)</name>
        <dbReference type="ChEBI" id="CHEBI:48828"/>
    </cofactor>
</comment>
<proteinExistence type="inferred from homology"/>
<feature type="active site" description="Proton acceptor" evidence="10 12">
    <location>
        <position position="41"/>
    </location>
</feature>
<gene>
    <name evidence="10" type="primary">rpe</name>
    <name evidence="15" type="ORF">ENT66_08185</name>
</gene>
<feature type="binding site" evidence="10">
    <location>
        <begin position="181"/>
        <end position="183"/>
    </location>
    <ligand>
        <name>substrate</name>
    </ligand>
</feature>
<evidence type="ECO:0000256" key="12">
    <source>
        <dbReference type="PIRSR" id="PIRSR001461-1"/>
    </source>
</evidence>
<dbReference type="GO" id="GO:0004750">
    <property type="term" value="F:D-ribulose-phosphate 3-epimerase activity"/>
    <property type="evidence" value="ECO:0007669"/>
    <property type="project" value="UniProtKB-UniRule"/>
</dbReference>
<comment type="cofactor">
    <cofactor evidence="10 13">
        <name>a divalent metal cation</name>
        <dbReference type="ChEBI" id="CHEBI:60240"/>
    </cofactor>
    <text evidence="10 13">Binds 1 divalent metal cation per subunit.</text>
</comment>
<evidence type="ECO:0000256" key="7">
    <source>
        <dbReference type="ARBA" id="ARBA00013188"/>
    </source>
</evidence>
<evidence type="ECO:0000313" key="15">
    <source>
        <dbReference type="EMBL" id="HGQ86241.1"/>
    </source>
</evidence>
<feature type="binding site" evidence="10 13">
    <location>
        <position position="39"/>
    </location>
    <ligand>
        <name>a divalent metal cation</name>
        <dbReference type="ChEBI" id="CHEBI:60240"/>
    </ligand>
</feature>
<dbReference type="NCBIfam" id="TIGR01163">
    <property type="entry name" value="rpe"/>
    <property type="match status" value="1"/>
</dbReference>
<evidence type="ECO:0000256" key="1">
    <source>
        <dbReference type="ARBA" id="ARBA00001782"/>
    </source>
</evidence>
<dbReference type="InterPro" id="IPR013785">
    <property type="entry name" value="Aldolase_TIM"/>
</dbReference>
<evidence type="ECO:0000256" key="9">
    <source>
        <dbReference type="ARBA" id="ARBA00023235"/>
    </source>
</evidence>
<feature type="binding site" evidence="10 14">
    <location>
        <position position="72"/>
    </location>
    <ligand>
        <name>substrate</name>
    </ligand>
</feature>
<evidence type="ECO:0000256" key="13">
    <source>
        <dbReference type="PIRSR" id="PIRSR001461-2"/>
    </source>
</evidence>
<organism evidence="15">
    <name type="scientific">Thermodesulfobacterium geofontis</name>
    <dbReference type="NCBI Taxonomy" id="1295609"/>
    <lineage>
        <taxon>Bacteria</taxon>
        <taxon>Pseudomonadati</taxon>
        <taxon>Thermodesulfobacteriota</taxon>
        <taxon>Thermodesulfobacteria</taxon>
        <taxon>Thermodesulfobacteriales</taxon>
        <taxon>Thermodesulfobacteriaceae</taxon>
        <taxon>Thermodesulfobacterium</taxon>
    </lineage>
</organism>
<comment type="function">
    <text evidence="10">Catalyzes the reversible epimerization of D-ribulose 5-phosphate to D-xylulose 5-phosphate.</text>
</comment>
<dbReference type="GO" id="GO:0006098">
    <property type="term" value="P:pentose-phosphate shunt"/>
    <property type="evidence" value="ECO:0007669"/>
    <property type="project" value="UniProtKB-UniRule"/>
</dbReference>
<evidence type="ECO:0000256" key="8">
    <source>
        <dbReference type="ARBA" id="ARBA00022723"/>
    </source>
</evidence>
<evidence type="ECO:0000256" key="3">
    <source>
        <dbReference type="ARBA" id="ARBA00001941"/>
    </source>
</evidence>
<keyword evidence="8 10" id="KW-0479">Metal-binding</keyword>
<evidence type="ECO:0000256" key="14">
    <source>
        <dbReference type="PIRSR" id="PIRSR001461-3"/>
    </source>
</evidence>
<dbReference type="PROSITE" id="PS01086">
    <property type="entry name" value="RIBUL_P_3_EPIMER_2"/>
    <property type="match status" value="1"/>
</dbReference>
<dbReference type="NCBIfam" id="NF004076">
    <property type="entry name" value="PRK05581.1-4"/>
    <property type="match status" value="1"/>
</dbReference>
<keyword evidence="9 10" id="KW-0413">Isomerase</keyword>
<dbReference type="GO" id="GO:0005737">
    <property type="term" value="C:cytoplasm"/>
    <property type="evidence" value="ECO:0007669"/>
    <property type="project" value="UniProtKB-ARBA"/>
</dbReference>
<dbReference type="GO" id="GO:0046872">
    <property type="term" value="F:metal ion binding"/>
    <property type="evidence" value="ECO:0007669"/>
    <property type="project" value="UniProtKB-UniRule"/>
</dbReference>